<name>A0ABQ6BC04_9BRAD</name>
<evidence type="ECO:0008006" key="3">
    <source>
        <dbReference type="Google" id="ProtNLM"/>
    </source>
</evidence>
<dbReference type="Proteomes" id="UP001156905">
    <property type="component" value="Unassembled WGS sequence"/>
</dbReference>
<proteinExistence type="predicted"/>
<accession>A0ABQ6BC04</accession>
<sequence length="212" mass="23768">MRVVETYDIDINCHPDRALKLVATFKTGRCSSHTMRACGKGKPWSTTQPLGFWRDFVDLDLDDAEAVIALIKRRGDPLGHIDGKNGETESGLWFGLCGHLRNMAEGWEAEDANRVSHLTDDPGRLNHVTQWWRHFALPHYANEISLTVDPQGSTLPALLPKTLGAYMILSAGSAFARRSPMRRCDHCHSWFELKRSDARFCTASCRAMSAAK</sequence>
<dbReference type="EMBL" id="BSOW01000039">
    <property type="protein sequence ID" value="GLR90949.1"/>
    <property type="molecule type" value="Genomic_DNA"/>
</dbReference>
<keyword evidence="2" id="KW-1185">Reference proteome</keyword>
<protein>
    <recommendedName>
        <fullName evidence="3">Zinc finger CGNR domain-containing protein</fullName>
    </recommendedName>
</protein>
<reference evidence="2" key="1">
    <citation type="journal article" date="2019" name="Int. J. Syst. Evol. Microbiol.">
        <title>The Global Catalogue of Microorganisms (GCM) 10K type strain sequencing project: providing services to taxonomists for standard genome sequencing and annotation.</title>
        <authorList>
            <consortium name="The Broad Institute Genomics Platform"/>
            <consortium name="The Broad Institute Genome Sequencing Center for Infectious Disease"/>
            <person name="Wu L."/>
            <person name="Ma J."/>
        </authorList>
    </citation>
    <scope>NUCLEOTIDE SEQUENCE [LARGE SCALE GENOMIC DNA]</scope>
    <source>
        <strain evidence="2">NBRC 102520</strain>
    </source>
</reference>
<gene>
    <name evidence="1" type="ORF">GCM10007857_76650</name>
</gene>
<comment type="caution">
    <text evidence="1">The sequence shown here is derived from an EMBL/GenBank/DDBJ whole genome shotgun (WGS) entry which is preliminary data.</text>
</comment>
<evidence type="ECO:0000313" key="1">
    <source>
        <dbReference type="EMBL" id="GLR90949.1"/>
    </source>
</evidence>
<evidence type="ECO:0000313" key="2">
    <source>
        <dbReference type="Proteomes" id="UP001156905"/>
    </source>
</evidence>
<organism evidence="1 2">
    <name type="scientific">Bradyrhizobium iriomotense</name>
    <dbReference type="NCBI Taxonomy" id="441950"/>
    <lineage>
        <taxon>Bacteria</taxon>
        <taxon>Pseudomonadati</taxon>
        <taxon>Pseudomonadota</taxon>
        <taxon>Alphaproteobacteria</taxon>
        <taxon>Hyphomicrobiales</taxon>
        <taxon>Nitrobacteraceae</taxon>
        <taxon>Bradyrhizobium</taxon>
    </lineage>
</organism>